<sequence>MTILARDPSSEEVKSTVMPSNIDSNEEILVDEELSLFQEPEDFRPKTPPPTFTTFDRTPEDVQGGTPSQFQLRLISPHSLWGHMLWNAGIVLTRHLDHNKQLCHGKTVLELGAAAALPSFVSAINGCKLAVITDYPEKNLIENMDYNVRVNLPELLDSGVIKIMGHLWGDDVSPILNELVPFNTSKFDVVILADVIFNHSQHIALLKSVKATLAEGTGIVYVPFSHHRPDLAHKDMAFFELAQADPFNFKVEKMFEERLKPMFEVDRGPAEIRATVHVYALRI</sequence>
<dbReference type="InterPro" id="IPR019410">
    <property type="entry name" value="Methyltransf_16"/>
</dbReference>
<evidence type="ECO:0008006" key="7">
    <source>
        <dbReference type="Google" id="ProtNLM"/>
    </source>
</evidence>
<organism evidence="5 6">
    <name type="scientific">Synchytrium microbalum</name>
    <dbReference type="NCBI Taxonomy" id="1806994"/>
    <lineage>
        <taxon>Eukaryota</taxon>
        <taxon>Fungi</taxon>
        <taxon>Fungi incertae sedis</taxon>
        <taxon>Chytridiomycota</taxon>
        <taxon>Chytridiomycota incertae sedis</taxon>
        <taxon>Chytridiomycetes</taxon>
        <taxon>Synchytriales</taxon>
        <taxon>Synchytriaceae</taxon>
        <taxon>Synchytrium</taxon>
    </lineage>
</organism>
<dbReference type="Gene3D" id="3.40.50.150">
    <property type="entry name" value="Vaccinia Virus protein VP39"/>
    <property type="match status" value="1"/>
</dbReference>
<evidence type="ECO:0000256" key="2">
    <source>
        <dbReference type="ARBA" id="ARBA00022603"/>
    </source>
</evidence>
<dbReference type="SUPFAM" id="SSF53335">
    <property type="entry name" value="S-adenosyl-L-methionine-dependent methyltransferases"/>
    <property type="match status" value="1"/>
</dbReference>
<name>A0A507BS47_9FUNG</name>
<dbReference type="InterPro" id="IPR029063">
    <property type="entry name" value="SAM-dependent_MTases_sf"/>
</dbReference>
<evidence type="ECO:0000313" key="6">
    <source>
        <dbReference type="Proteomes" id="UP000319731"/>
    </source>
</evidence>
<evidence type="ECO:0000313" key="5">
    <source>
        <dbReference type="EMBL" id="TPX30211.1"/>
    </source>
</evidence>
<keyword evidence="4" id="KW-0949">S-adenosyl-L-methionine</keyword>
<keyword evidence="1" id="KW-0963">Cytoplasm</keyword>
<comment type="caution">
    <text evidence="5">The sequence shown here is derived from an EMBL/GenBank/DDBJ whole genome shotgun (WGS) entry which is preliminary data.</text>
</comment>
<dbReference type="PANTHER" id="PTHR14614">
    <property type="entry name" value="HEPATOCELLULAR CARCINOMA-ASSOCIATED ANTIGEN"/>
    <property type="match status" value="1"/>
</dbReference>
<dbReference type="STRING" id="1806994.A0A507BS47"/>
<dbReference type="RefSeq" id="XP_031021925.1">
    <property type="nucleotide sequence ID" value="XM_031172102.1"/>
</dbReference>
<evidence type="ECO:0000256" key="1">
    <source>
        <dbReference type="ARBA" id="ARBA00022490"/>
    </source>
</evidence>
<protein>
    <recommendedName>
        <fullName evidence="7">Elongation factor methyltransferase 7</fullName>
    </recommendedName>
</protein>
<dbReference type="GO" id="GO:0005737">
    <property type="term" value="C:cytoplasm"/>
    <property type="evidence" value="ECO:0007669"/>
    <property type="project" value="TreeGrafter"/>
</dbReference>
<evidence type="ECO:0000256" key="3">
    <source>
        <dbReference type="ARBA" id="ARBA00022679"/>
    </source>
</evidence>
<dbReference type="EMBL" id="QEAO01000085">
    <property type="protein sequence ID" value="TPX30211.1"/>
    <property type="molecule type" value="Genomic_DNA"/>
</dbReference>
<reference evidence="5 6" key="1">
    <citation type="journal article" date="2019" name="Sci. Rep.">
        <title>Comparative genomics of chytrid fungi reveal insights into the obligate biotrophic and pathogenic lifestyle of Synchytrium endobioticum.</title>
        <authorList>
            <person name="van de Vossenberg B.T.L.H."/>
            <person name="Warris S."/>
            <person name="Nguyen H.D.T."/>
            <person name="van Gent-Pelzer M.P.E."/>
            <person name="Joly D.L."/>
            <person name="van de Geest H.C."/>
            <person name="Bonants P.J.M."/>
            <person name="Smith D.S."/>
            <person name="Levesque C.A."/>
            <person name="van der Lee T.A.J."/>
        </authorList>
    </citation>
    <scope>NUCLEOTIDE SEQUENCE [LARGE SCALE GENOMIC DNA]</scope>
    <source>
        <strain evidence="5 6">JEL517</strain>
    </source>
</reference>
<proteinExistence type="predicted"/>
<accession>A0A507BS47</accession>
<dbReference type="OrthoDB" id="46564at2759"/>
<dbReference type="AlphaFoldDB" id="A0A507BS47"/>
<dbReference type="GO" id="GO:0032259">
    <property type="term" value="P:methylation"/>
    <property type="evidence" value="ECO:0007669"/>
    <property type="project" value="UniProtKB-KW"/>
</dbReference>
<dbReference type="InterPro" id="IPR025784">
    <property type="entry name" value="EFM7"/>
</dbReference>
<dbReference type="Proteomes" id="UP000319731">
    <property type="component" value="Unassembled WGS sequence"/>
</dbReference>
<keyword evidence="6" id="KW-1185">Reference proteome</keyword>
<dbReference type="PANTHER" id="PTHR14614:SF10">
    <property type="entry name" value="PROTEIN N-TERMINAL AND LYSINE N-METHYLTRANSFERASE EFM7"/>
    <property type="match status" value="1"/>
</dbReference>
<gene>
    <name evidence="5" type="ORF">SmJEL517_g06176</name>
</gene>
<dbReference type="Pfam" id="PF10294">
    <property type="entry name" value="Methyltransf_16"/>
    <property type="match status" value="1"/>
</dbReference>
<keyword evidence="2" id="KW-0489">Methyltransferase</keyword>
<dbReference type="PROSITE" id="PS51560">
    <property type="entry name" value="SAM_MT_NNT1"/>
    <property type="match status" value="1"/>
</dbReference>
<evidence type="ECO:0000256" key="4">
    <source>
        <dbReference type="ARBA" id="ARBA00022691"/>
    </source>
</evidence>
<dbReference type="GeneID" id="42007399"/>
<keyword evidence="3" id="KW-0808">Transferase</keyword>
<dbReference type="GO" id="GO:0008168">
    <property type="term" value="F:methyltransferase activity"/>
    <property type="evidence" value="ECO:0007669"/>
    <property type="project" value="UniProtKB-KW"/>
</dbReference>